<sequence length="51" mass="6407">MKKKTYRFEERSLKLPNLYHLDACRQGGNIYRNKKKYTRKGKSRFDYRKEY</sequence>
<gene>
    <name evidence="1" type="ORF">EUBIFOR_00649</name>
</gene>
<reference evidence="1 2" key="1">
    <citation type="submission" date="2008-10" db="EMBL/GenBank/DDBJ databases">
        <authorList>
            <person name="Fulton L."/>
            <person name="Clifton S."/>
            <person name="Fulton B."/>
            <person name="Xu J."/>
            <person name="Minx P."/>
            <person name="Pepin K.H."/>
            <person name="Johnson M."/>
            <person name="Bhonagiri V."/>
            <person name="Nash W.E."/>
            <person name="Mardis E.R."/>
            <person name="Wilson R.K."/>
        </authorList>
    </citation>
    <scope>NUCLEOTIDE SEQUENCE [LARGE SCALE GENOMIC DNA]</scope>
    <source>
        <strain evidence="1 2">DSM 3989</strain>
    </source>
</reference>
<dbReference type="AlphaFoldDB" id="B7C8Z3"/>
<dbReference type="GeneID" id="66580907"/>
<evidence type="ECO:0000313" key="2">
    <source>
        <dbReference type="Proteomes" id="UP000004315"/>
    </source>
</evidence>
<name>B7C8Z3_9FIRM</name>
<evidence type="ECO:0000313" key="1">
    <source>
        <dbReference type="EMBL" id="EEC90764.1"/>
    </source>
</evidence>
<dbReference type="Proteomes" id="UP000004315">
    <property type="component" value="Unassembled WGS sequence"/>
</dbReference>
<proteinExistence type="predicted"/>
<protein>
    <submittedName>
        <fullName evidence="1">Uncharacterized protein</fullName>
    </submittedName>
</protein>
<reference evidence="1 2" key="2">
    <citation type="submission" date="2008-11" db="EMBL/GenBank/DDBJ databases">
        <title>Draft genome sequence of Eubacterium biforme (DSM 3989).</title>
        <authorList>
            <person name="Sudarsanam P."/>
            <person name="Ley R."/>
            <person name="Guruge J."/>
            <person name="Turnbaugh P.J."/>
            <person name="Mahowald M."/>
            <person name="Liep D."/>
            <person name="Gordon J."/>
        </authorList>
    </citation>
    <scope>NUCLEOTIDE SEQUENCE [LARGE SCALE GENOMIC DNA]</scope>
    <source>
        <strain evidence="1 2">DSM 3989</strain>
    </source>
</reference>
<organism evidence="1 2">
    <name type="scientific">Holdemanella biformis DSM 3989</name>
    <dbReference type="NCBI Taxonomy" id="518637"/>
    <lineage>
        <taxon>Bacteria</taxon>
        <taxon>Bacillati</taxon>
        <taxon>Bacillota</taxon>
        <taxon>Erysipelotrichia</taxon>
        <taxon>Erysipelotrichales</taxon>
        <taxon>Erysipelotrichaceae</taxon>
        <taxon>Holdemanella</taxon>
    </lineage>
</organism>
<keyword evidence="2" id="KW-1185">Reference proteome</keyword>
<comment type="caution">
    <text evidence="1">The sequence shown here is derived from an EMBL/GenBank/DDBJ whole genome shotgun (WGS) entry which is preliminary data.</text>
</comment>
<dbReference type="RefSeq" id="WP_003864457.1">
    <property type="nucleotide sequence ID" value="NZ_CAXTON010000027.1"/>
</dbReference>
<dbReference type="HOGENOM" id="CLU_3099612_0_0_9"/>
<dbReference type="EMBL" id="ABYT01000042">
    <property type="protein sequence ID" value="EEC90764.1"/>
    <property type="molecule type" value="Genomic_DNA"/>
</dbReference>
<dbReference type="STRING" id="518637.EUBIFOR_00649"/>
<accession>B7C8Z3</accession>